<evidence type="ECO:0000256" key="2">
    <source>
        <dbReference type="SAM" id="Phobius"/>
    </source>
</evidence>
<keyword evidence="2" id="KW-1133">Transmembrane helix</keyword>
<feature type="compositionally biased region" description="Polar residues" evidence="1">
    <location>
        <begin position="14"/>
        <end position="31"/>
    </location>
</feature>
<gene>
    <name evidence="4" type="ORF">FB562_1580</name>
</gene>
<accession>A0A542YK49</accession>
<comment type="caution">
    <text evidence="4">The sequence shown here is derived from an EMBL/GenBank/DDBJ whole genome shotgun (WGS) entry which is preliminary data.</text>
</comment>
<dbReference type="Proteomes" id="UP000317998">
    <property type="component" value="Unassembled WGS sequence"/>
</dbReference>
<evidence type="ECO:0000256" key="1">
    <source>
        <dbReference type="SAM" id="MobiDB-lite"/>
    </source>
</evidence>
<reference evidence="4 5" key="1">
    <citation type="submission" date="2019-06" db="EMBL/GenBank/DDBJ databases">
        <title>Sequencing the genomes of 1000 actinobacteria strains.</title>
        <authorList>
            <person name="Klenk H.-P."/>
        </authorList>
    </citation>
    <scope>NUCLEOTIDE SEQUENCE [LARGE SCALE GENOMIC DNA]</scope>
    <source>
        <strain evidence="4 5">DSM 26477</strain>
    </source>
</reference>
<name>A0A542YK49_9MICO</name>
<proteinExistence type="predicted"/>
<evidence type="ECO:0000313" key="5">
    <source>
        <dbReference type="Proteomes" id="UP000317998"/>
    </source>
</evidence>
<evidence type="ECO:0000313" key="4">
    <source>
        <dbReference type="EMBL" id="TQL48486.1"/>
    </source>
</evidence>
<keyword evidence="2" id="KW-0812">Transmembrane</keyword>
<keyword evidence="5" id="KW-1185">Reference proteome</keyword>
<protein>
    <submittedName>
        <fullName evidence="4">Uncharacterized protein DUF58</fullName>
    </submittedName>
</protein>
<dbReference type="Pfam" id="PF01882">
    <property type="entry name" value="DUF58"/>
    <property type="match status" value="1"/>
</dbReference>
<dbReference type="RefSeq" id="WP_246081388.1">
    <property type="nucleotide sequence ID" value="NZ_VFOM01000001.1"/>
</dbReference>
<feature type="transmembrane region" description="Helical" evidence="2">
    <location>
        <begin position="115"/>
        <end position="135"/>
    </location>
</feature>
<feature type="region of interest" description="Disordered" evidence="1">
    <location>
        <begin position="1"/>
        <end position="31"/>
    </location>
</feature>
<feature type="transmembrane region" description="Helical" evidence="2">
    <location>
        <begin position="88"/>
        <end position="109"/>
    </location>
</feature>
<dbReference type="PANTHER" id="PTHR34351:SF1">
    <property type="entry name" value="SLR1927 PROTEIN"/>
    <property type="match status" value="1"/>
</dbReference>
<evidence type="ECO:0000259" key="3">
    <source>
        <dbReference type="Pfam" id="PF01882"/>
    </source>
</evidence>
<organism evidence="4 5">
    <name type="scientific">Homoserinimonas aerilata</name>
    <dbReference type="NCBI Taxonomy" id="1162970"/>
    <lineage>
        <taxon>Bacteria</taxon>
        <taxon>Bacillati</taxon>
        <taxon>Actinomycetota</taxon>
        <taxon>Actinomycetes</taxon>
        <taxon>Micrococcales</taxon>
        <taxon>Microbacteriaceae</taxon>
        <taxon>Homoserinimonas</taxon>
    </lineage>
</organism>
<feature type="domain" description="DUF58" evidence="3">
    <location>
        <begin position="277"/>
        <end position="355"/>
    </location>
</feature>
<dbReference type="InterPro" id="IPR002881">
    <property type="entry name" value="DUF58"/>
</dbReference>
<dbReference type="EMBL" id="VFOM01000001">
    <property type="protein sequence ID" value="TQL48486.1"/>
    <property type="molecule type" value="Genomic_DNA"/>
</dbReference>
<dbReference type="AlphaFoldDB" id="A0A542YK49"/>
<sequence length="480" mass="51100">MTPRSTPPTRTHGAGTTNSRQHSRVHGSTTSLRSDTLFDTSTVGLSNARTRIVGNRDGMLADVIVAVVRSARGISAVIRTVAGRVGSVVTTLGWVMAAVVTLSLVWGYTAGWSELVAVGYTGLVLLLVAIVYLVGRNAFTITLELPHSRVAVGEEASGVVSIANPSRHRIFGAKAEVPIGPGIAELALPGLAAGASVEHQFAIPTGRRGMLVVGPVRTVRADPIGLVRRELAWTDQHEMFVHPRTIAIPSTSTGFIRDLEGNPTRDITSSDVAFHALREYARGDERRNIHWKSTAKTGTYMVRQFEETRRSHLVIALSRASSDYADDAEFEMAVSVAGSLGIRAIRDVRNLSVVTSATTPEFAKRKVFAVRSLSTLSPSRLLDDLSIVDHEESALGLTDVARVAAEQVSGISVAFLVCGSMPTPGELRAASTRFPAGVEVVAVVCDPDTVPGLRRVTGLSVLTIGFLEDLQKSLAKAATS</sequence>
<dbReference type="PANTHER" id="PTHR34351">
    <property type="entry name" value="SLR1927 PROTEIN-RELATED"/>
    <property type="match status" value="1"/>
</dbReference>
<keyword evidence="2" id="KW-0472">Membrane</keyword>